<organism evidence="1 2">
    <name type="scientific">Chitinophaga chungangae</name>
    <dbReference type="NCBI Taxonomy" id="2821488"/>
    <lineage>
        <taxon>Bacteria</taxon>
        <taxon>Pseudomonadati</taxon>
        <taxon>Bacteroidota</taxon>
        <taxon>Chitinophagia</taxon>
        <taxon>Chitinophagales</taxon>
        <taxon>Chitinophagaceae</taxon>
        <taxon>Chitinophaga</taxon>
    </lineage>
</organism>
<gene>
    <name evidence="1" type="ORF">J7I43_09640</name>
</gene>
<proteinExistence type="predicted"/>
<keyword evidence="2" id="KW-1185">Reference proteome</keyword>
<dbReference type="Proteomes" id="UP000679126">
    <property type="component" value="Unassembled WGS sequence"/>
</dbReference>
<evidence type="ECO:0000313" key="2">
    <source>
        <dbReference type="Proteomes" id="UP000679126"/>
    </source>
</evidence>
<accession>A0ABS3YCR3</accession>
<comment type="caution">
    <text evidence="1">The sequence shown here is derived from an EMBL/GenBank/DDBJ whole genome shotgun (WGS) entry which is preliminary data.</text>
</comment>
<evidence type="ECO:0000313" key="1">
    <source>
        <dbReference type="EMBL" id="MBO9152471.1"/>
    </source>
</evidence>
<name>A0ABS3YCR3_9BACT</name>
<protein>
    <submittedName>
        <fullName evidence="1">Uncharacterized protein</fullName>
    </submittedName>
</protein>
<dbReference type="EMBL" id="JAGHKP010000002">
    <property type="protein sequence ID" value="MBO9152471.1"/>
    <property type="molecule type" value="Genomic_DNA"/>
</dbReference>
<sequence length="115" mass="13235">MTISLLQMQIQRLLHCNAAVYIHHSLANAFDTLREAGLEEDVMVEHPIDETLSLREFEEELEEKFHFSLELCNQDSKPFMNKSLRLFQITPCSGSGADRQLDISIEQLTRQNKAS</sequence>
<dbReference type="RefSeq" id="WP_209145460.1">
    <property type="nucleotide sequence ID" value="NZ_JAGHKP010000002.1"/>
</dbReference>
<reference evidence="2" key="1">
    <citation type="submission" date="2021-03" db="EMBL/GenBank/DDBJ databases">
        <title>Assistant Professor.</title>
        <authorList>
            <person name="Huq M.A."/>
        </authorList>
    </citation>
    <scope>NUCLEOTIDE SEQUENCE [LARGE SCALE GENOMIC DNA]</scope>
    <source>
        <strain evidence="2">MAH-28</strain>
    </source>
</reference>